<accession>A0A1M5G5D2</accession>
<evidence type="ECO:0000256" key="1">
    <source>
        <dbReference type="SAM" id="Phobius"/>
    </source>
</evidence>
<feature type="transmembrane region" description="Helical" evidence="1">
    <location>
        <begin position="21"/>
        <end position="41"/>
    </location>
</feature>
<name>A0A1M5G5D2_9BACT</name>
<dbReference type="Proteomes" id="UP000184480">
    <property type="component" value="Unassembled WGS sequence"/>
</dbReference>
<feature type="transmembrane region" description="Helical" evidence="1">
    <location>
        <begin position="491"/>
        <end position="511"/>
    </location>
</feature>
<reference evidence="3" key="1">
    <citation type="submission" date="2016-11" db="EMBL/GenBank/DDBJ databases">
        <authorList>
            <person name="Varghese N."/>
            <person name="Submissions S."/>
        </authorList>
    </citation>
    <scope>NUCLEOTIDE SEQUENCE [LARGE SCALE GENOMIC DNA]</scope>
    <source>
        <strain evidence="3">DSM 27370</strain>
    </source>
</reference>
<feature type="transmembrane region" description="Helical" evidence="1">
    <location>
        <begin position="338"/>
        <end position="361"/>
    </location>
</feature>
<feature type="transmembrane region" description="Helical" evidence="1">
    <location>
        <begin position="61"/>
        <end position="81"/>
    </location>
</feature>
<evidence type="ECO:0000313" key="2">
    <source>
        <dbReference type="EMBL" id="SHF98661.1"/>
    </source>
</evidence>
<keyword evidence="1" id="KW-0472">Membrane</keyword>
<dbReference type="EMBL" id="FQUC01000013">
    <property type="protein sequence ID" value="SHF98661.1"/>
    <property type="molecule type" value="Genomic_DNA"/>
</dbReference>
<feature type="transmembrane region" description="Helical" evidence="1">
    <location>
        <begin position="368"/>
        <end position="393"/>
    </location>
</feature>
<dbReference type="AlphaFoldDB" id="A0A1M5G5D2"/>
<dbReference type="STRING" id="1346286.SAMN05444362_11352"/>
<protein>
    <submittedName>
        <fullName evidence="2">Uncharacterized protein</fullName>
    </submittedName>
</protein>
<feature type="transmembrane region" description="Helical" evidence="1">
    <location>
        <begin position="102"/>
        <end position="119"/>
    </location>
</feature>
<keyword evidence="1" id="KW-0812">Transmembrane</keyword>
<organism evidence="2 3">
    <name type="scientific">Dysgonomonas macrotermitis</name>
    <dbReference type="NCBI Taxonomy" id="1346286"/>
    <lineage>
        <taxon>Bacteria</taxon>
        <taxon>Pseudomonadati</taxon>
        <taxon>Bacteroidota</taxon>
        <taxon>Bacteroidia</taxon>
        <taxon>Bacteroidales</taxon>
        <taxon>Dysgonomonadaceae</taxon>
        <taxon>Dysgonomonas</taxon>
    </lineage>
</organism>
<feature type="transmembrane region" description="Helical" evidence="1">
    <location>
        <begin position="431"/>
        <end position="455"/>
    </location>
</feature>
<sequence>MLHKIQKYLLLNYPLLWNIRIVPVLGFAVVINIAAFLIGYFGESIDFTSRYYYDQFASSGFTYFGIGVASLLTLIVWLIFYSKNSAFKSFYPQKSTSLYLEWIMIFVIVLSIILPFLTFHTSSIVKQRSYASKTETIKAVETLNMVKMLIPTDKTTYYKEYPDEETMEMFRKKEYTPMDSLIMLAENQNVYYENYPNFTQLSLLNYSGYSPIYVTEEYGLKLRDDRDVKKMLVDQDKAAISQLMDDFLKLQTKHGLKSNLTKDIWLKLIYNPAKYPVGDFNLMSSYNTNFERETEDYSSRYNYKYYGDPTNNIRNYYVQYDELESAYKEIFDAHMEPLVSPIFLLVLVCIALGLSLLMFSYRATSGKAWLIAFVAAGVILFINSVFSFAPIILGADFGIFSYMFVLLVLFIVELLMIISKNQSMSSKGKSNIYISHVIWALPAVPVILFIFVYTITKTACYDTVGVDYLGRDENALSCRWYDFMDKHIAEFVWGNICLTFATMWLFIRYVLLKWKSLPEE</sequence>
<keyword evidence="3" id="KW-1185">Reference proteome</keyword>
<feature type="transmembrane region" description="Helical" evidence="1">
    <location>
        <begin position="399"/>
        <end position="419"/>
    </location>
</feature>
<evidence type="ECO:0000313" key="3">
    <source>
        <dbReference type="Proteomes" id="UP000184480"/>
    </source>
</evidence>
<gene>
    <name evidence="2" type="ORF">SAMN05444362_11352</name>
</gene>
<dbReference type="RefSeq" id="WP_062181156.1">
    <property type="nucleotide sequence ID" value="NZ_BBXL01000012.1"/>
</dbReference>
<keyword evidence="1" id="KW-1133">Transmembrane helix</keyword>
<dbReference type="OrthoDB" id="996104at2"/>
<proteinExistence type="predicted"/>